<reference evidence="1" key="2">
    <citation type="submission" date="2025-09" db="UniProtKB">
        <authorList>
            <consortium name="Ensembl"/>
        </authorList>
    </citation>
    <scope>IDENTIFICATION</scope>
</reference>
<dbReference type="PANTHER" id="PTHR15904">
    <property type="entry name" value="FAM13"/>
    <property type="match status" value="1"/>
</dbReference>
<dbReference type="GeneTree" id="ENSGT00950000183033"/>
<dbReference type="PANTHER" id="PTHR15904:SF17">
    <property type="entry name" value="RHO-GAP DOMAIN-CONTAINING PROTEIN"/>
    <property type="match status" value="1"/>
</dbReference>
<dbReference type="Ensembl" id="ENSEBUT00000026604.1">
    <property type="protein sequence ID" value="ENSEBUP00000026028.1"/>
    <property type="gene ID" value="ENSEBUG00000016036.1"/>
</dbReference>
<dbReference type="InterPro" id="IPR039102">
    <property type="entry name" value="FAM13"/>
</dbReference>
<sequence>MPLFWTAHPCLGLEQKMTRDQIAAEKTTLQKVLLHFENLYGRPGTEEEKHILRPLYERYRIVKQLLSRARNFPTIGTTAGLYRHVQLKTQMDCQTAQVCGDIQVCTLCKDDMCKCSQVL</sequence>
<dbReference type="Proteomes" id="UP000694388">
    <property type="component" value="Unplaced"/>
</dbReference>
<dbReference type="AlphaFoldDB" id="A0A8C4R8S4"/>
<organism evidence="1 2">
    <name type="scientific">Eptatretus burgeri</name>
    <name type="common">Inshore hagfish</name>
    <dbReference type="NCBI Taxonomy" id="7764"/>
    <lineage>
        <taxon>Eukaryota</taxon>
        <taxon>Metazoa</taxon>
        <taxon>Chordata</taxon>
        <taxon>Craniata</taxon>
        <taxon>Vertebrata</taxon>
        <taxon>Cyclostomata</taxon>
        <taxon>Myxini</taxon>
        <taxon>Myxiniformes</taxon>
        <taxon>Myxinidae</taxon>
        <taxon>Eptatretinae</taxon>
        <taxon>Eptatretus</taxon>
    </lineage>
</organism>
<evidence type="ECO:0000313" key="2">
    <source>
        <dbReference type="Proteomes" id="UP000694388"/>
    </source>
</evidence>
<name>A0A8C4R8S4_EPTBU</name>
<proteinExistence type="predicted"/>
<keyword evidence="2" id="KW-1185">Reference proteome</keyword>
<evidence type="ECO:0000313" key="1">
    <source>
        <dbReference type="Ensembl" id="ENSEBUP00000026028.1"/>
    </source>
</evidence>
<accession>A0A8C4R8S4</accession>
<reference evidence="1" key="1">
    <citation type="submission" date="2025-08" db="UniProtKB">
        <authorList>
            <consortium name="Ensembl"/>
        </authorList>
    </citation>
    <scope>IDENTIFICATION</scope>
</reference>
<protein>
    <submittedName>
        <fullName evidence="1">Uncharacterized protein</fullName>
    </submittedName>
</protein>